<protein>
    <submittedName>
        <fullName evidence="1">43692_t:CDS:1</fullName>
    </submittedName>
</protein>
<reference evidence="1 2" key="1">
    <citation type="submission" date="2021-06" db="EMBL/GenBank/DDBJ databases">
        <authorList>
            <person name="Kallberg Y."/>
            <person name="Tangrot J."/>
            <person name="Rosling A."/>
        </authorList>
    </citation>
    <scope>NUCLEOTIDE SEQUENCE [LARGE SCALE GENOMIC DNA]</scope>
    <source>
        <strain evidence="1 2">120-4 pot B 10/14</strain>
    </source>
</reference>
<dbReference type="Proteomes" id="UP000789901">
    <property type="component" value="Unassembled WGS sequence"/>
</dbReference>
<organism evidence="1 2">
    <name type="scientific">Gigaspora margarita</name>
    <dbReference type="NCBI Taxonomy" id="4874"/>
    <lineage>
        <taxon>Eukaryota</taxon>
        <taxon>Fungi</taxon>
        <taxon>Fungi incertae sedis</taxon>
        <taxon>Mucoromycota</taxon>
        <taxon>Glomeromycotina</taxon>
        <taxon>Glomeromycetes</taxon>
        <taxon>Diversisporales</taxon>
        <taxon>Gigasporaceae</taxon>
        <taxon>Gigaspora</taxon>
    </lineage>
</organism>
<proteinExistence type="predicted"/>
<evidence type="ECO:0000313" key="1">
    <source>
        <dbReference type="EMBL" id="CAG8475541.1"/>
    </source>
</evidence>
<evidence type="ECO:0000313" key="2">
    <source>
        <dbReference type="Proteomes" id="UP000789901"/>
    </source>
</evidence>
<accession>A0ABM8VY23</accession>
<comment type="caution">
    <text evidence="1">The sequence shown here is derived from an EMBL/GenBank/DDBJ whole genome shotgun (WGS) entry which is preliminary data.</text>
</comment>
<sequence length="112" mass="12609">MNSNEKIVEKFFSKAHLLAKIAKPNHFNQFHGIAEDHINGTIITTSSTSSNTTTQAAENKIIELQEKLNEQYPLNNSNIVLLALQSIQDNLDRFSISKILLAKTFRLDNKAI</sequence>
<keyword evidence="2" id="KW-1185">Reference proteome</keyword>
<dbReference type="EMBL" id="CAJVQB010000217">
    <property type="protein sequence ID" value="CAG8475541.1"/>
    <property type="molecule type" value="Genomic_DNA"/>
</dbReference>
<gene>
    <name evidence="1" type="ORF">GMARGA_LOCUS984</name>
</gene>
<name>A0ABM8VY23_GIGMA</name>